<evidence type="ECO:0000313" key="2">
    <source>
        <dbReference type="EMBL" id="THG37997.1"/>
    </source>
</evidence>
<dbReference type="AlphaFoldDB" id="A0A4V3WV19"/>
<evidence type="ECO:0000313" key="3">
    <source>
        <dbReference type="Proteomes" id="UP000308978"/>
    </source>
</evidence>
<dbReference type="EMBL" id="SSTJ01000003">
    <property type="protein sequence ID" value="THG37997.1"/>
    <property type="molecule type" value="Genomic_DNA"/>
</dbReference>
<protein>
    <submittedName>
        <fullName evidence="2">Leucine-rich repeat domain-containing protein</fullName>
    </submittedName>
</protein>
<proteinExistence type="predicted"/>
<dbReference type="PANTHER" id="PTHR45661:SF3">
    <property type="entry name" value="IG-LIKE DOMAIN-CONTAINING PROTEIN"/>
    <property type="match status" value="1"/>
</dbReference>
<organism evidence="2 3">
    <name type="scientific">Adlercreutzia caecimuris</name>
    <dbReference type="NCBI Taxonomy" id="671266"/>
    <lineage>
        <taxon>Bacteria</taxon>
        <taxon>Bacillati</taxon>
        <taxon>Actinomycetota</taxon>
        <taxon>Coriobacteriia</taxon>
        <taxon>Eggerthellales</taxon>
        <taxon>Eggerthellaceae</taxon>
        <taxon>Adlercreutzia</taxon>
    </lineage>
</organism>
<reference evidence="2 3" key="1">
    <citation type="submission" date="2019-04" db="EMBL/GenBank/DDBJ databases">
        <title>Microbes associate with the intestines of laboratory mice.</title>
        <authorList>
            <person name="Navarre W."/>
            <person name="Wong E."/>
            <person name="Huang K.C."/>
            <person name="Tropini C."/>
            <person name="Ng K."/>
            <person name="Yu B."/>
        </authorList>
    </citation>
    <scope>NUCLEOTIDE SEQUENCE [LARGE SCALE GENOMIC DNA]</scope>
    <source>
        <strain evidence="2 3">NM80_B27</strain>
    </source>
</reference>
<feature type="signal peptide" evidence="1">
    <location>
        <begin position="1"/>
        <end position="36"/>
    </location>
</feature>
<dbReference type="RefSeq" id="WP_136433494.1">
    <property type="nucleotide sequence ID" value="NZ_SSTJ01000003.1"/>
</dbReference>
<dbReference type="Pfam" id="PF13306">
    <property type="entry name" value="LRR_5"/>
    <property type="match status" value="2"/>
</dbReference>
<dbReference type="Gene3D" id="3.80.10.10">
    <property type="entry name" value="Ribonuclease Inhibitor"/>
    <property type="match status" value="2"/>
</dbReference>
<gene>
    <name evidence="2" type="ORF">E5986_03830</name>
</gene>
<dbReference type="SUPFAM" id="SSF52058">
    <property type="entry name" value="L domain-like"/>
    <property type="match status" value="1"/>
</dbReference>
<dbReference type="InterPro" id="IPR026906">
    <property type="entry name" value="LRR_5"/>
</dbReference>
<dbReference type="PANTHER" id="PTHR45661">
    <property type="entry name" value="SURFACE ANTIGEN"/>
    <property type="match status" value="1"/>
</dbReference>
<feature type="chain" id="PRO_5020707452" evidence="1">
    <location>
        <begin position="37"/>
        <end position="309"/>
    </location>
</feature>
<name>A0A4V3WV19_9ACTN</name>
<dbReference type="InterPro" id="IPR053139">
    <property type="entry name" value="Surface_bspA-like"/>
</dbReference>
<comment type="caution">
    <text evidence="2">The sequence shown here is derived from an EMBL/GenBank/DDBJ whole genome shotgun (WGS) entry which is preliminary data.</text>
</comment>
<sequence>MTTARSCRAFPVAALVAVALAVATLIALGAATPAQADTIHRSYAYQGAKYKIEADYNDDDDDGPRGWYLEAEYRGPVNKKKTSYTIPKSFKITYKGKKRTVHVKEIGDRAFYKLTKVKKVTCKANIDSIGDKALYGCKNLKIFNAPKAAITSVGDRAFYKCKKLTTFRSKNYRINEIGREAFYGCSKLKSLPKLTAIDYTDDDDDDYECEIGTKAFYGCKALKSVTVRLRSYELLVRGGAFENCTALSKVKLEGSDGDVHLSAKAFHNCGKLRAIEGLGKLESLGLRADSLKGTPLQGKVTGFNRNPYI</sequence>
<keyword evidence="1" id="KW-0732">Signal</keyword>
<dbReference type="InterPro" id="IPR032675">
    <property type="entry name" value="LRR_dom_sf"/>
</dbReference>
<accession>A0A4V3WV19</accession>
<dbReference type="Proteomes" id="UP000308978">
    <property type="component" value="Unassembled WGS sequence"/>
</dbReference>
<evidence type="ECO:0000256" key="1">
    <source>
        <dbReference type="SAM" id="SignalP"/>
    </source>
</evidence>